<dbReference type="AlphaFoldDB" id="A0A8X7BEH6"/>
<name>A0A8X7BEH6_TRICX</name>
<organism evidence="1 2">
    <name type="scientific">Trichonephila clavipes</name>
    <name type="common">Golden silk orbweaver</name>
    <name type="synonym">Nephila clavipes</name>
    <dbReference type="NCBI Taxonomy" id="2585209"/>
    <lineage>
        <taxon>Eukaryota</taxon>
        <taxon>Metazoa</taxon>
        <taxon>Ecdysozoa</taxon>
        <taxon>Arthropoda</taxon>
        <taxon>Chelicerata</taxon>
        <taxon>Arachnida</taxon>
        <taxon>Araneae</taxon>
        <taxon>Araneomorphae</taxon>
        <taxon>Entelegynae</taxon>
        <taxon>Araneoidea</taxon>
        <taxon>Nephilidae</taxon>
        <taxon>Trichonephila</taxon>
    </lineage>
</organism>
<sequence>MGSPSQYGGYVPRLVTEWKVFAFSRYNSTGSPVGHHCPRTRRSSPGESPRLVPNIRISVSAVYRQGLRAVGLKAALSKTFSAIQNRKELETRFYASQPRQNQEPTDFVYDLLKLQKKLDLEMLEKALVIIFLLDLNHKCRILWKCETHKTWFNSWRSLLNLRKDIHARQYEVLEIVITWKDQVLMSVGCLMLVIIQEIGEILKWCVDREMVEMIIGVTTRIAVKKSVV</sequence>
<proteinExistence type="predicted"/>
<dbReference type="EMBL" id="BMAU01021381">
    <property type="protein sequence ID" value="GFY27679.1"/>
    <property type="molecule type" value="Genomic_DNA"/>
</dbReference>
<protein>
    <submittedName>
        <fullName evidence="1">Uncharacterized protein</fullName>
    </submittedName>
</protein>
<dbReference type="Proteomes" id="UP000887159">
    <property type="component" value="Unassembled WGS sequence"/>
</dbReference>
<keyword evidence="2" id="KW-1185">Reference proteome</keyword>
<reference evidence="1" key="1">
    <citation type="submission" date="2020-08" db="EMBL/GenBank/DDBJ databases">
        <title>Multicomponent nature underlies the extraordinary mechanical properties of spider dragline silk.</title>
        <authorList>
            <person name="Kono N."/>
            <person name="Nakamura H."/>
            <person name="Mori M."/>
            <person name="Yoshida Y."/>
            <person name="Ohtoshi R."/>
            <person name="Malay A.D."/>
            <person name="Moran D.A.P."/>
            <person name="Tomita M."/>
            <person name="Numata K."/>
            <person name="Arakawa K."/>
        </authorList>
    </citation>
    <scope>NUCLEOTIDE SEQUENCE</scope>
</reference>
<evidence type="ECO:0000313" key="2">
    <source>
        <dbReference type="Proteomes" id="UP000887159"/>
    </source>
</evidence>
<gene>
    <name evidence="1" type="primary">NCL1_32838</name>
    <name evidence="1" type="ORF">TNCV_241471</name>
</gene>
<evidence type="ECO:0000313" key="1">
    <source>
        <dbReference type="EMBL" id="GFY27679.1"/>
    </source>
</evidence>
<accession>A0A8X7BEH6</accession>
<comment type="caution">
    <text evidence="1">The sequence shown here is derived from an EMBL/GenBank/DDBJ whole genome shotgun (WGS) entry which is preliminary data.</text>
</comment>